<sequence>MFPKNNLLFFFIILVYQFGNTQSLKKQTLGNQGASHFVYANNKSYYILESIGQASVTHTFNANNYSLRQGYLQPVSASLISIDSNTDIEAVIFPNPFLSKVEVKFKKPIIDILQVTLRDVLGRIILSKQFSPMQSIVLNLNNLNTGTYLIQIRMRSKLLNAKIIKR</sequence>
<comment type="caution">
    <text evidence="3">The sequence shown here is derived from an EMBL/GenBank/DDBJ whole genome shotgun (WGS) entry which is preliminary data.</text>
</comment>
<dbReference type="EMBL" id="JAUOEK010000183">
    <property type="protein sequence ID" value="MDO5972097.1"/>
    <property type="molecule type" value="Genomic_DNA"/>
</dbReference>
<keyword evidence="4" id="KW-1185">Reference proteome</keyword>
<protein>
    <submittedName>
        <fullName evidence="3">T9SS type A sorting domain-containing protein</fullName>
    </submittedName>
</protein>
<reference evidence="3" key="1">
    <citation type="submission" date="2023-07" db="EMBL/GenBank/DDBJ databases">
        <title>Two novel species in the genus Flavivirga.</title>
        <authorList>
            <person name="Kwon K."/>
        </authorList>
    </citation>
    <scope>NUCLEOTIDE SEQUENCE</scope>
    <source>
        <strain evidence="3">KCTC 52353</strain>
    </source>
</reference>
<evidence type="ECO:0000256" key="1">
    <source>
        <dbReference type="ARBA" id="ARBA00022729"/>
    </source>
</evidence>
<dbReference type="Gene3D" id="2.60.40.3080">
    <property type="match status" value="1"/>
</dbReference>
<name>A0ABT8WG94_9FLAO</name>
<feature type="domain" description="Secretion system C-terminal sorting" evidence="2">
    <location>
        <begin position="92"/>
        <end position="163"/>
    </location>
</feature>
<evidence type="ECO:0000313" key="3">
    <source>
        <dbReference type="EMBL" id="MDO5972097.1"/>
    </source>
</evidence>
<dbReference type="Pfam" id="PF18962">
    <property type="entry name" value="Por_Secre_tail"/>
    <property type="match status" value="1"/>
</dbReference>
<dbReference type="InterPro" id="IPR026444">
    <property type="entry name" value="Secre_tail"/>
</dbReference>
<accession>A0ABT8WG94</accession>
<organism evidence="3 4">
    <name type="scientific">Flavivirga aquimarina</name>
    <dbReference type="NCBI Taxonomy" id="2027862"/>
    <lineage>
        <taxon>Bacteria</taxon>
        <taxon>Pseudomonadati</taxon>
        <taxon>Bacteroidota</taxon>
        <taxon>Flavobacteriia</taxon>
        <taxon>Flavobacteriales</taxon>
        <taxon>Flavobacteriaceae</taxon>
        <taxon>Flavivirga</taxon>
    </lineage>
</organism>
<dbReference type="RefSeq" id="WP_303279813.1">
    <property type="nucleotide sequence ID" value="NZ_JAUOEK010000183.1"/>
</dbReference>
<evidence type="ECO:0000313" key="4">
    <source>
        <dbReference type="Proteomes" id="UP001176883"/>
    </source>
</evidence>
<evidence type="ECO:0000259" key="2">
    <source>
        <dbReference type="Pfam" id="PF18962"/>
    </source>
</evidence>
<dbReference type="Proteomes" id="UP001176883">
    <property type="component" value="Unassembled WGS sequence"/>
</dbReference>
<proteinExistence type="predicted"/>
<keyword evidence="1" id="KW-0732">Signal</keyword>
<dbReference type="NCBIfam" id="TIGR04183">
    <property type="entry name" value="Por_Secre_tail"/>
    <property type="match status" value="1"/>
</dbReference>
<gene>
    <name evidence="3" type="ORF">Q4Q35_20040</name>
</gene>